<proteinExistence type="predicted"/>
<evidence type="ECO:0000313" key="1">
    <source>
        <dbReference type="EMBL" id="KAJ9659240.1"/>
    </source>
</evidence>
<accession>A0ACC3ABW2</accession>
<name>A0ACC3ABW2_9EURO</name>
<gene>
    <name evidence="1" type="ORF">H2198_003244</name>
</gene>
<dbReference type="Proteomes" id="UP001172386">
    <property type="component" value="Unassembled WGS sequence"/>
</dbReference>
<protein>
    <submittedName>
        <fullName evidence="1">Uncharacterized protein</fullName>
    </submittedName>
</protein>
<sequence>MLFAVTPAELFEALDAGVSDLSELYTETLGRIDSQEGSRAKIGRQVLGWLSFTKRPLTMGELSHAIGLQNSGRECSSKQMPVAETILGSCYGLITHDCQSGQVRLLHYTLLEFLERQAAFAVNDLIILECCLKCLSSSELGQLSFAVAPRLSILAGTHMRVLRALPLILYAVQYWTAHVLKEIEDHECLLTYLECGENVMIWQVLLTFHNPDIQKLISRKIPSFDGSPKTVVLGIKLALAMHWNGTVSALLSKRSIETVWLAETLLTAIKDGSEECTEDLLKRGASASYIGTDGCSLLYHAAANHFSASISLLINWGADVNQWSLKAGTPLHGCFVREVPQKSSPRLYKVVRLLLEHKVEVDVQDENGDTALHLAMQANVSEEIFKLFANSRASIGIANCRGDSIAEYLVKTADRVHLLEYFLERQLRIDPKTHDYSKALRTASKRGYRKVVQILVDAGVDVNAQGERYGSALQAASDNGHEKVVQILVDAGANVNTQGERYGNALQAASSNGHEKVVRILIDAGADVDFHTIGAALSKGCKRVVQILVDAGANANAQGGCYGKVLLAAAASGKKKAVQMLVDAGANVNAQKEWYSKALRAASTRGYEKVVQILVDAGADVNAQRGRYGSALQAASDNGHEKVVQILVDAGANVNAQGGRYGNALQAASYNGHKKVVRILIEAGANVNARGGLHGNALRAASTRGWSTPELMCRSAPPFWS</sequence>
<reference evidence="1" key="1">
    <citation type="submission" date="2022-10" db="EMBL/GenBank/DDBJ databases">
        <title>Culturing micro-colonial fungi from biological soil crusts in the Mojave desert and describing Neophaeococcomyces mojavensis, and introducing the new genera and species Taxawa tesnikishii.</title>
        <authorList>
            <person name="Kurbessoian T."/>
            <person name="Stajich J.E."/>
        </authorList>
    </citation>
    <scope>NUCLEOTIDE SEQUENCE</scope>
    <source>
        <strain evidence="1">JES_112</strain>
    </source>
</reference>
<organism evidence="1 2">
    <name type="scientific">Neophaeococcomyces mojaviensis</name>
    <dbReference type="NCBI Taxonomy" id="3383035"/>
    <lineage>
        <taxon>Eukaryota</taxon>
        <taxon>Fungi</taxon>
        <taxon>Dikarya</taxon>
        <taxon>Ascomycota</taxon>
        <taxon>Pezizomycotina</taxon>
        <taxon>Eurotiomycetes</taxon>
        <taxon>Chaetothyriomycetidae</taxon>
        <taxon>Chaetothyriales</taxon>
        <taxon>Chaetothyriales incertae sedis</taxon>
        <taxon>Neophaeococcomyces</taxon>
    </lineage>
</organism>
<comment type="caution">
    <text evidence="1">The sequence shown here is derived from an EMBL/GenBank/DDBJ whole genome shotgun (WGS) entry which is preliminary data.</text>
</comment>
<keyword evidence="2" id="KW-1185">Reference proteome</keyword>
<dbReference type="EMBL" id="JAPDRQ010000042">
    <property type="protein sequence ID" value="KAJ9659240.1"/>
    <property type="molecule type" value="Genomic_DNA"/>
</dbReference>
<evidence type="ECO:0000313" key="2">
    <source>
        <dbReference type="Proteomes" id="UP001172386"/>
    </source>
</evidence>